<dbReference type="InterPro" id="IPR045082">
    <property type="entry name" value="ATP_syn_F0_a_bact/chloroplast"/>
</dbReference>
<dbReference type="GO" id="GO:0046933">
    <property type="term" value="F:proton-transporting ATP synthase activity, rotational mechanism"/>
    <property type="evidence" value="ECO:0007669"/>
    <property type="project" value="UniProtKB-UniRule"/>
</dbReference>
<keyword evidence="6 11" id="KW-0375">Hydrogen ion transport</keyword>
<reference evidence="12 13" key="1">
    <citation type="journal article" date="2012" name="J. Bacteriol.">
        <title>Draft Genome Sequences of Four Axenic Mycoplasma genitalium Strains Isolated from Denmark, Japan, and Australia.</title>
        <authorList>
            <person name="McGowin C.L."/>
            <person name="Ma L."/>
            <person name="Jensen J.S."/>
            <person name="Mancuso M.M."/>
            <person name="Hamasuna R."/>
            <person name="Adegboye D."/>
            <person name="Martin D.H."/>
        </authorList>
    </citation>
    <scope>NUCLEOTIDE SEQUENCE [LARGE SCALE GENOMIC DNA]</scope>
    <source>
        <strain evidence="12 13">M6320</strain>
    </source>
</reference>
<protein>
    <recommendedName>
        <fullName evidence="11">ATP synthase subunit a</fullName>
    </recommendedName>
    <alternativeName>
        <fullName evidence="11">ATP synthase F0 sector subunit a</fullName>
    </alternativeName>
    <alternativeName>
        <fullName evidence="11">F-ATPase subunit 6</fullName>
    </alternativeName>
</protein>
<comment type="subcellular location">
    <subcellularLocation>
        <location evidence="11">Cell membrane</location>
        <topology evidence="11">Multi-pass membrane protein</topology>
    </subcellularLocation>
    <subcellularLocation>
        <location evidence="1">Membrane</location>
        <topology evidence="1">Multi-pass membrane protein</topology>
    </subcellularLocation>
</comment>
<evidence type="ECO:0000256" key="2">
    <source>
        <dbReference type="ARBA" id="ARBA00006810"/>
    </source>
</evidence>
<dbReference type="HAMAP" id="MF_01393">
    <property type="entry name" value="ATP_synth_a_bact"/>
    <property type="match status" value="1"/>
</dbReference>
<feature type="transmembrane region" description="Helical" evidence="11">
    <location>
        <begin position="128"/>
        <end position="150"/>
    </location>
</feature>
<evidence type="ECO:0000313" key="12">
    <source>
        <dbReference type="EMBL" id="AFQ04241.1"/>
    </source>
</evidence>
<feature type="transmembrane region" description="Helical" evidence="11">
    <location>
        <begin position="170"/>
        <end position="188"/>
    </location>
</feature>
<evidence type="ECO:0000256" key="9">
    <source>
        <dbReference type="ARBA" id="ARBA00023136"/>
    </source>
</evidence>
<comment type="function">
    <text evidence="11">Key component of the proton channel; it plays a direct role in the translocation of protons across the membrane.</text>
</comment>
<dbReference type="NCBIfam" id="NF004485">
    <property type="entry name" value="PRK05815.3-3"/>
    <property type="match status" value="1"/>
</dbReference>
<keyword evidence="4 11" id="KW-0138">CF(0)</keyword>
<dbReference type="KEGG" id="mgx:CM1_02455"/>
<dbReference type="PRINTS" id="PR00123">
    <property type="entry name" value="ATPASEA"/>
</dbReference>
<dbReference type="PROSITE" id="PS00449">
    <property type="entry name" value="ATPASE_A"/>
    <property type="match status" value="1"/>
</dbReference>
<feature type="transmembrane region" description="Helical" evidence="11">
    <location>
        <begin position="71"/>
        <end position="92"/>
    </location>
</feature>
<accession>A0ABC7ZJF1</accession>
<evidence type="ECO:0000256" key="5">
    <source>
        <dbReference type="ARBA" id="ARBA00022692"/>
    </source>
</evidence>
<sequence length="292" mass="33176">MSPREIVLKETNQIDFISNQSIFDISPISGWKPFAPTDQILGIFIVFVLLLTFFIFYKLKLKKADSLKNNSYFLLLFQMLFVWVQDTTADLLGEENKKFAPYFLMLLLYIVSSNLVSLLGGISPPTSSLTFTFSLGLATFIGIVVMGIRYQRWNFFKEFAFGITVKGKKYSTFIPNPFSILSGFAPLFSISLRLWGNILAGTVILALFYNFWIFIFSSINNQPLALSLGTVFAGLITPVLHIYFDVIAGVLQGYVFVMLTYNYWAKMRNQGLENNNASELHFKGIKVIQENI</sequence>
<evidence type="ECO:0000256" key="4">
    <source>
        <dbReference type="ARBA" id="ARBA00022547"/>
    </source>
</evidence>
<keyword evidence="5 11" id="KW-0812">Transmembrane</keyword>
<dbReference type="Pfam" id="PF00119">
    <property type="entry name" value="ATP-synt_A"/>
    <property type="match status" value="1"/>
</dbReference>
<evidence type="ECO:0000256" key="7">
    <source>
        <dbReference type="ARBA" id="ARBA00022989"/>
    </source>
</evidence>
<evidence type="ECO:0000256" key="3">
    <source>
        <dbReference type="ARBA" id="ARBA00022448"/>
    </source>
</evidence>
<evidence type="ECO:0000256" key="11">
    <source>
        <dbReference type="HAMAP-Rule" id="MF_01393"/>
    </source>
</evidence>
<dbReference type="GO" id="GO:0045259">
    <property type="term" value="C:proton-transporting ATP synthase complex"/>
    <property type="evidence" value="ECO:0007669"/>
    <property type="project" value="UniProtKB-KW"/>
</dbReference>
<dbReference type="PANTHER" id="PTHR42823">
    <property type="entry name" value="ATP SYNTHASE SUBUNIT A, CHLOROPLASTIC"/>
    <property type="match status" value="1"/>
</dbReference>
<dbReference type="CDD" id="cd00310">
    <property type="entry name" value="ATP-synt_Fo_a_6"/>
    <property type="match status" value="1"/>
</dbReference>
<dbReference type="PANTHER" id="PTHR42823:SF3">
    <property type="entry name" value="ATP SYNTHASE SUBUNIT A, CHLOROPLASTIC"/>
    <property type="match status" value="1"/>
</dbReference>
<dbReference type="SMR" id="A0ABC7ZJF1"/>
<keyword evidence="12" id="KW-0378">Hydrolase</keyword>
<dbReference type="AlphaFoldDB" id="A0ABC7ZJF1"/>
<dbReference type="GO" id="GO:0005886">
    <property type="term" value="C:plasma membrane"/>
    <property type="evidence" value="ECO:0007669"/>
    <property type="project" value="UniProtKB-SubCell"/>
</dbReference>
<feature type="transmembrane region" description="Helical" evidence="11">
    <location>
        <begin position="246"/>
        <end position="264"/>
    </location>
</feature>
<feature type="transmembrane region" description="Helical" evidence="11">
    <location>
        <begin position="99"/>
        <end position="122"/>
    </location>
</feature>
<dbReference type="InterPro" id="IPR000568">
    <property type="entry name" value="ATP_synth_F0_asu"/>
</dbReference>
<dbReference type="EMBL" id="CP003772">
    <property type="protein sequence ID" value="AFQ04241.1"/>
    <property type="molecule type" value="Genomic_DNA"/>
</dbReference>
<organism evidence="12 13">
    <name type="scientific">Mycoplasmoides genitalium M6320</name>
    <dbReference type="NCBI Taxonomy" id="662945"/>
    <lineage>
        <taxon>Bacteria</taxon>
        <taxon>Bacillati</taxon>
        <taxon>Mycoplasmatota</taxon>
        <taxon>Mycoplasmoidales</taxon>
        <taxon>Mycoplasmoidaceae</taxon>
        <taxon>Mycoplasmoides</taxon>
    </lineage>
</organism>
<evidence type="ECO:0000256" key="10">
    <source>
        <dbReference type="ARBA" id="ARBA00023310"/>
    </source>
</evidence>
<evidence type="ECO:0000256" key="8">
    <source>
        <dbReference type="ARBA" id="ARBA00023065"/>
    </source>
</evidence>
<keyword evidence="10 11" id="KW-0066">ATP synthesis</keyword>
<evidence type="ECO:0000256" key="1">
    <source>
        <dbReference type="ARBA" id="ARBA00004141"/>
    </source>
</evidence>
<keyword evidence="7 11" id="KW-1133">Transmembrane helix</keyword>
<proteinExistence type="inferred from homology"/>
<keyword evidence="3 11" id="KW-0813">Transport</keyword>
<keyword evidence="8 11" id="KW-0406">Ion transport</keyword>
<dbReference type="GO" id="GO:0016787">
    <property type="term" value="F:hydrolase activity"/>
    <property type="evidence" value="ECO:0007669"/>
    <property type="project" value="UniProtKB-KW"/>
</dbReference>
<dbReference type="SUPFAM" id="SSF81336">
    <property type="entry name" value="F1F0 ATP synthase subunit A"/>
    <property type="match status" value="1"/>
</dbReference>
<comment type="similarity">
    <text evidence="2 11">Belongs to the ATPase A chain family.</text>
</comment>
<dbReference type="RefSeq" id="WP_009885618.1">
    <property type="nucleotide sequence ID" value="NC_018497.1"/>
</dbReference>
<evidence type="ECO:0000313" key="13">
    <source>
        <dbReference type="Proteomes" id="UP000005254"/>
    </source>
</evidence>
<feature type="transmembrane region" description="Helical" evidence="11">
    <location>
        <begin position="194"/>
        <end position="216"/>
    </location>
</feature>
<keyword evidence="11" id="KW-1003">Cell membrane</keyword>
<dbReference type="Proteomes" id="UP000005254">
    <property type="component" value="Chromosome"/>
</dbReference>
<keyword evidence="9 11" id="KW-0472">Membrane</keyword>
<gene>
    <name evidence="11" type="primary">atpB</name>
    <name evidence="12" type="ORF">CM1_02455</name>
</gene>
<evidence type="ECO:0000256" key="6">
    <source>
        <dbReference type="ARBA" id="ARBA00022781"/>
    </source>
</evidence>
<dbReference type="GeneID" id="99647311"/>
<dbReference type="Gene3D" id="1.20.120.220">
    <property type="entry name" value="ATP synthase, F0 complex, subunit A"/>
    <property type="match status" value="1"/>
</dbReference>
<name>A0ABC7ZJF1_MYCGT</name>
<feature type="transmembrane region" description="Helical" evidence="11">
    <location>
        <begin position="40"/>
        <end position="59"/>
    </location>
</feature>
<dbReference type="InterPro" id="IPR023011">
    <property type="entry name" value="ATP_synth_F0_asu_AS"/>
</dbReference>
<dbReference type="InterPro" id="IPR035908">
    <property type="entry name" value="F0_ATP_A_sf"/>
</dbReference>